<evidence type="ECO:0000256" key="6">
    <source>
        <dbReference type="SAM" id="Phobius"/>
    </source>
</evidence>
<feature type="transmembrane region" description="Helical" evidence="6">
    <location>
        <begin position="418"/>
        <end position="437"/>
    </location>
</feature>
<feature type="transmembrane region" description="Helical" evidence="6">
    <location>
        <begin position="62"/>
        <end position="81"/>
    </location>
</feature>
<feature type="transmembrane region" description="Helical" evidence="6">
    <location>
        <begin position="385"/>
        <end position="406"/>
    </location>
</feature>
<dbReference type="Proteomes" id="UP001277761">
    <property type="component" value="Unassembled WGS sequence"/>
</dbReference>
<dbReference type="InterPro" id="IPR001182">
    <property type="entry name" value="FtsW/RodA"/>
</dbReference>
<sequence>MRPRTREALALLPSALLITAGFTAIFLKRGDFVGNTSLVIGGVFLGLCLAAHLVIRFTAPNADPFIFPLVALLACLGLVELYRIDESFARSQALWFVIGLGLFAATMIALRDYHQLERYRYTIALGAIVLLMLPRFPVIGQATNGAYLSIKIGPMSFQAAEFAKLGIVIFLASYLRDTRQVLIHGGRKVLGVAMPPLRYLGPLLAIWGSAMLLLIFIRDLGSSLMFFGAFLALIYVATGKLRFPLFGLGAFAAGAYMVGSRVGHVQDRVAAWRTPLDPILFGSADVSPRPPEYGTSYQLAQSLFAQADGGLFGRGLGQAELGTTISDGGTVSTPLLPASQTDMIYALITNELGLLGAAAILLAYLLIIHRGFRVAILARDPFSKLLATGLTAVFALQVFVIVGGVTKVIPLTGVTLPFISYGGSSVLANFVLLALLLRVSEDARRPA</sequence>
<keyword evidence="2 6" id="KW-0812">Transmembrane</keyword>
<keyword evidence="3" id="KW-0133">Cell shape</keyword>
<dbReference type="RefSeq" id="WP_319954606.1">
    <property type="nucleotide sequence ID" value="NZ_JAXAVX010000006.1"/>
</dbReference>
<dbReference type="Pfam" id="PF01098">
    <property type="entry name" value="FTSW_RODA_SPOVE"/>
    <property type="match status" value="1"/>
</dbReference>
<evidence type="ECO:0000313" key="7">
    <source>
        <dbReference type="EMBL" id="MDX8152450.1"/>
    </source>
</evidence>
<evidence type="ECO:0000256" key="4">
    <source>
        <dbReference type="ARBA" id="ARBA00022989"/>
    </source>
</evidence>
<feature type="transmembrane region" description="Helical" evidence="6">
    <location>
        <begin position="196"/>
        <end position="217"/>
    </location>
</feature>
<feature type="transmembrane region" description="Helical" evidence="6">
    <location>
        <begin position="122"/>
        <end position="143"/>
    </location>
</feature>
<name>A0ABU4VNV2_9ACTN</name>
<accession>A0ABU4VNV2</accession>
<keyword evidence="8" id="KW-1185">Reference proteome</keyword>
<evidence type="ECO:0000256" key="2">
    <source>
        <dbReference type="ARBA" id="ARBA00022692"/>
    </source>
</evidence>
<feature type="transmembrane region" description="Helical" evidence="6">
    <location>
        <begin position="93"/>
        <end position="110"/>
    </location>
</feature>
<reference evidence="7 8" key="1">
    <citation type="submission" date="2023-11" db="EMBL/GenBank/DDBJ databases">
        <authorList>
            <person name="Xu M."/>
            <person name="Jiang T."/>
        </authorList>
    </citation>
    <scope>NUCLEOTIDE SEQUENCE [LARGE SCALE GENOMIC DNA]</scope>
    <source>
        <strain evidence="7 8">SD</strain>
    </source>
</reference>
<feature type="transmembrane region" description="Helical" evidence="6">
    <location>
        <begin position="155"/>
        <end position="175"/>
    </location>
</feature>
<evidence type="ECO:0000313" key="8">
    <source>
        <dbReference type="Proteomes" id="UP001277761"/>
    </source>
</evidence>
<dbReference type="PANTHER" id="PTHR30474">
    <property type="entry name" value="CELL CYCLE PROTEIN"/>
    <property type="match status" value="1"/>
</dbReference>
<feature type="transmembrane region" description="Helical" evidence="6">
    <location>
        <begin position="33"/>
        <end position="55"/>
    </location>
</feature>
<evidence type="ECO:0000256" key="3">
    <source>
        <dbReference type="ARBA" id="ARBA00022960"/>
    </source>
</evidence>
<gene>
    <name evidence="7" type="ORF">SK069_12650</name>
</gene>
<keyword evidence="4 6" id="KW-1133">Transmembrane helix</keyword>
<dbReference type="EMBL" id="JAXAVX010000006">
    <property type="protein sequence ID" value="MDX8152450.1"/>
    <property type="molecule type" value="Genomic_DNA"/>
</dbReference>
<feature type="transmembrane region" description="Helical" evidence="6">
    <location>
        <begin position="245"/>
        <end position="263"/>
    </location>
</feature>
<comment type="subcellular location">
    <subcellularLocation>
        <location evidence="1">Membrane</location>
        <topology evidence="1">Multi-pass membrane protein</topology>
    </subcellularLocation>
</comment>
<proteinExistence type="predicted"/>
<organism evidence="7 8">
    <name type="scientific">Patulibacter brassicae</name>
    <dbReference type="NCBI Taxonomy" id="1705717"/>
    <lineage>
        <taxon>Bacteria</taxon>
        <taxon>Bacillati</taxon>
        <taxon>Actinomycetota</taxon>
        <taxon>Thermoleophilia</taxon>
        <taxon>Solirubrobacterales</taxon>
        <taxon>Patulibacteraceae</taxon>
        <taxon>Patulibacter</taxon>
    </lineage>
</organism>
<feature type="transmembrane region" description="Helical" evidence="6">
    <location>
        <begin position="223"/>
        <end position="238"/>
    </location>
</feature>
<dbReference type="PANTHER" id="PTHR30474:SF3">
    <property type="entry name" value="PEPTIDOGLYCAN GLYCOSYLTRANSFERASE RODA"/>
    <property type="match status" value="1"/>
</dbReference>
<comment type="caution">
    <text evidence="7">The sequence shown here is derived from an EMBL/GenBank/DDBJ whole genome shotgun (WGS) entry which is preliminary data.</text>
</comment>
<keyword evidence="5 6" id="KW-0472">Membrane</keyword>
<evidence type="ECO:0000256" key="5">
    <source>
        <dbReference type="ARBA" id="ARBA00023136"/>
    </source>
</evidence>
<evidence type="ECO:0000256" key="1">
    <source>
        <dbReference type="ARBA" id="ARBA00004141"/>
    </source>
</evidence>
<protein>
    <submittedName>
        <fullName evidence="7">FtsW/RodA/SpoVE family cell cycle protein</fullName>
    </submittedName>
</protein>
<feature type="transmembrane region" description="Helical" evidence="6">
    <location>
        <begin position="343"/>
        <end position="365"/>
    </location>
</feature>